<reference evidence="10 11" key="2">
    <citation type="journal article" date="2012" name="PLoS Pathog.">
        <title>Diverse lifestyles and strategies of plant pathogenesis encoded in the genomes of eighteen Dothideomycetes fungi.</title>
        <authorList>
            <person name="Ohm R.A."/>
            <person name="Feau N."/>
            <person name="Henrissat B."/>
            <person name="Schoch C.L."/>
            <person name="Horwitz B.A."/>
            <person name="Barry K.W."/>
            <person name="Condon B.J."/>
            <person name="Copeland A.C."/>
            <person name="Dhillon B."/>
            <person name="Glaser F."/>
            <person name="Hesse C.N."/>
            <person name="Kosti I."/>
            <person name="LaButti K."/>
            <person name="Lindquist E.A."/>
            <person name="Lucas S."/>
            <person name="Salamov A.A."/>
            <person name="Bradshaw R.E."/>
            <person name="Ciuffetti L."/>
            <person name="Hamelin R.C."/>
            <person name="Kema G.H.J."/>
            <person name="Lawrence C."/>
            <person name="Scott J.A."/>
            <person name="Spatafora J.W."/>
            <person name="Turgeon B.G."/>
            <person name="de Wit P.J.G.M."/>
            <person name="Zhong S."/>
            <person name="Goodwin S.B."/>
            <person name="Grigoriev I.V."/>
        </authorList>
    </citation>
    <scope>NUCLEOTIDE SEQUENCE [LARGE SCALE GENOMIC DNA]</scope>
    <source>
        <strain evidence="11">NZE10 / CBS 128990</strain>
    </source>
</reference>
<evidence type="ECO:0000256" key="3">
    <source>
        <dbReference type="ARBA" id="ARBA00022723"/>
    </source>
</evidence>
<dbReference type="HOGENOM" id="CLU_017097_0_0_1"/>
<keyword evidence="8" id="KW-1133">Transmembrane helix</keyword>
<evidence type="ECO:0000256" key="2">
    <source>
        <dbReference type="ARBA" id="ARBA00022679"/>
    </source>
</evidence>
<dbReference type="OMA" id="IQIEVFR"/>
<evidence type="ECO:0000256" key="7">
    <source>
        <dbReference type="ARBA" id="ARBA00022833"/>
    </source>
</evidence>
<dbReference type="InterPro" id="IPR047546">
    <property type="entry name" value="Rcat_RBR_RNF216"/>
</dbReference>
<evidence type="ECO:0000256" key="1">
    <source>
        <dbReference type="ARBA" id="ARBA00004906"/>
    </source>
</evidence>
<dbReference type="SUPFAM" id="SSF57850">
    <property type="entry name" value="RING/U-box"/>
    <property type="match status" value="1"/>
</dbReference>
<feature type="non-terminal residue" evidence="10">
    <location>
        <position position="1"/>
    </location>
</feature>
<dbReference type="GO" id="GO:0008270">
    <property type="term" value="F:zinc ion binding"/>
    <property type="evidence" value="ECO:0007669"/>
    <property type="project" value="UniProtKB-KW"/>
</dbReference>
<keyword evidence="4" id="KW-0677">Repeat</keyword>
<dbReference type="InterPro" id="IPR044066">
    <property type="entry name" value="TRIAD_supradom"/>
</dbReference>
<sequence>PRAEIHDPDLSDLNHALEVLVEVFPDVQVEVFREMLVGVSESSRLEVVTELLVKERGLDARKEGKRWIRGRVRVRKGSEGKGERKVRVGEVGDEERFRSDEYKNAVKQVFYQEFRNLSHSTIRGVLAEQNFSYTLARSVLQQVASRSWRFSLGSLWSRKAAGLGADGHAFIFWSNEGDGLQAMPAVRKTGSAELDHELYELFVEPVLWKQRQERMLADYGVACDINEKEAELAEAWFDCECCFGSVPFEQIASCNENCHFLCLDCVRRTVNEAMYGQGWSRTVDLERASVQCFAPSSQDCHGSISGNHVRLSLTQGTNNEDAWHDFQARITAETLLRTGLSLQRCPFCSYAEVDEPPKARMRRPMAIWHHTMTKSPPAFQIMLLSFLTALTLLTIPIICAAIILWLLTKTVPPLRHAINISLHRVHKSRRTHRFTCLNPSCMTTSCTRCLAPWSDPHTCFDTEATSLRTALESSATLAIKRTCPKCLLSFVKSSGCNKLVCNCGYTMCYICRQEITTREGYGHFCQHFRPSGGRCGECERCDLYGDEDEEAAIRRAAEVAEREWREREQG</sequence>
<dbReference type="InterPro" id="IPR051628">
    <property type="entry name" value="LUBAC_E3_Ligases"/>
</dbReference>
<evidence type="ECO:0000313" key="11">
    <source>
        <dbReference type="Proteomes" id="UP000016933"/>
    </source>
</evidence>
<evidence type="ECO:0000256" key="5">
    <source>
        <dbReference type="ARBA" id="ARBA00022771"/>
    </source>
</evidence>
<evidence type="ECO:0000313" key="10">
    <source>
        <dbReference type="EMBL" id="EME43864.1"/>
    </source>
</evidence>
<evidence type="ECO:0000256" key="6">
    <source>
        <dbReference type="ARBA" id="ARBA00022786"/>
    </source>
</evidence>
<dbReference type="OrthoDB" id="10009520at2759"/>
<dbReference type="AlphaFoldDB" id="N1PN66"/>
<keyword evidence="6" id="KW-0833">Ubl conjugation pathway</keyword>
<evidence type="ECO:0000256" key="4">
    <source>
        <dbReference type="ARBA" id="ARBA00022737"/>
    </source>
</evidence>
<evidence type="ECO:0000259" key="9">
    <source>
        <dbReference type="PROSITE" id="PS51873"/>
    </source>
</evidence>
<dbReference type="Pfam" id="PF26191">
    <property type="entry name" value="RING-HC_RBR_RNF216"/>
    <property type="match status" value="1"/>
</dbReference>
<dbReference type="Pfam" id="PF26112">
    <property type="entry name" value="UBA_RNF216"/>
    <property type="match status" value="1"/>
</dbReference>
<keyword evidence="3" id="KW-0479">Metal-binding</keyword>
<keyword evidence="8" id="KW-0472">Membrane</keyword>
<feature type="non-terminal residue" evidence="10">
    <location>
        <position position="570"/>
    </location>
</feature>
<dbReference type="eggNOG" id="KOG1812">
    <property type="taxonomic scope" value="Eukaryota"/>
</dbReference>
<organism evidence="10 11">
    <name type="scientific">Dothistroma septosporum (strain NZE10 / CBS 128990)</name>
    <name type="common">Red band needle blight fungus</name>
    <name type="synonym">Mycosphaerella pini</name>
    <dbReference type="NCBI Taxonomy" id="675120"/>
    <lineage>
        <taxon>Eukaryota</taxon>
        <taxon>Fungi</taxon>
        <taxon>Dikarya</taxon>
        <taxon>Ascomycota</taxon>
        <taxon>Pezizomycotina</taxon>
        <taxon>Dothideomycetes</taxon>
        <taxon>Dothideomycetidae</taxon>
        <taxon>Mycosphaerellales</taxon>
        <taxon>Mycosphaerellaceae</taxon>
        <taxon>Dothistroma</taxon>
    </lineage>
</organism>
<dbReference type="PANTHER" id="PTHR22770">
    <property type="entry name" value="UBIQUITIN CONJUGATING ENZYME 7 INTERACTING PROTEIN-RELATED"/>
    <property type="match status" value="1"/>
</dbReference>
<dbReference type="InterPro" id="IPR058758">
    <property type="entry name" value="UBA_RNF216"/>
</dbReference>
<dbReference type="CDD" id="cd20353">
    <property type="entry name" value="Rcat_RBR_RNF216"/>
    <property type="match status" value="1"/>
</dbReference>
<dbReference type="EMBL" id="KB446539">
    <property type="protein sequence ID" value="EME43864.1"/>
    <property type="molecule type" value="Genomic_DNA"/>
</dbReference>
<dbReference type="InterPro" id="IPR047544">
    <property type="entry name" value="RING-HC_RBR_RNF216"/>
</dbReference>
<dbReference type="STRING" id="675120.N1PN66"/>
<dbReference type="GO" id="GO:0016740">
    <property type="term" value="F:transferase activity"/>
    <property type="evidence" value="ECO:0007669"/>
    <property type="project" value="UniProtKB-KW"/>
</dbReference>
<comment type="pathway">
    <text evidence="1">Protein modification; protein ubiquitination.</text>
</comment>
<feature type="transmembrane region" description="Helical" evidence="8">
    <location>
        <begin position="381"/>
        <end position="407"/>
    </location>
</feature>
<gene>
    <name evidence="10" type="ORF">DOTSEDRAFT_102777</name>
</gene>
<name>N1PN66_DOTSN</name>
<keyword evidence="11" id="KW-1185">Reference proteome</keyword>
<evidence type="ECO:0000256" key="8">
    <source>
        <dbReference type="SAM" id="Phobius"/>
    </source>
</evidence>
<keyword evidence="8" id="KW-0812">Transmembrane</keyword>
<dbReference type="PANTHER" id="PTHR22770:SF42">
    <property type="entry name" value="FINGER PROTEIN (ZIN), PUTATIVE (AFU_ORTHOLOGUE AFUA_4G03910)-RELATED"/>
    <property type="match status" value="1"/>
</dbReference>
<accession>N1PN66</accession>
<dbReference type="Proteomes" id="UP000016933">
    <property type="component" value="Unassembled WGS sequence"/>
</dbReference>
<reference evidence="11" key="1">
    <citation type="journal article" date="2012" name="PLoS Genet.">
        <title>The genomes of the fungal plant pathogens Cladosporium fulvum and Dothistroma septosporum reveal adaptation to different hosts and lifestyles but also signatures of common ancestry.</title>
        <authorList>
            <person name="de Wit P.J.G.M."/>
            <person name="van der Burgt A."/>
            <person name="Oekmen B."/>
            <person name="Stergiopoulos I."/>
            <person name="Abd-Elsalam K.A."/>
            <person name="Aerts A.L."/>
            <person name="Bahkali A.H."/>
            <person name="Beenen H.G."/>
            <person name="Chettri P."/>
            <person name="Cox M.P."/>
            <person name="Datema E."/>
            <person name="de Vries R.P."/>
            <person name="Dhillon B."/>
            <person name="Ganley A.R."/>
            <person name="Griffiths S.A."/>
            <person name="Guo Y."/>
            <person name="Hamelin R.C."/>
            <person name="Henrissat B."/>
            <person name="Kabir M.S."/>
            <person name="Jashni M.K."/>
            <person name="Kema G."/>
            <person name="Klaubauf S."/>
            <person name="Lapidus A."/>
            <person name="Levasseur A."/>
            <person name="Lindquist E."/>
            <person name="Mehrabi R."/>
            <person name="Ohm R.A."/>
            <person name="Owen T.J."/>
            <person name="Salamov A."/>
            <person name="Schwelm A."/>
            <person name="Schijlen E."/>
            <person name="Sun H."/>
            <person name="van den Burg H.A."/>
            <person name="van Ham R.C.H.J."/>
            <person name="Zhang S."/>
            <person name="Goodwin S.B."/>
            <person name="Grigoriev I.V."/>
            <person name="Collemare J."/>
            <person name="Bradshaw R.E."/>
        </authorList>
    </citation>
    <scope>NUCLEOTIDE SEQUENCE [LARGE SCALE GENOMIC DNA]</scope>
    <source>
        <strain evidence="11">NZE10 / CBS 128990</strain>
    </source>
</reference>
<keyword evidence="7" id="KW-0862">Zinc</keyword>
<feature type="domain" description="RING-type" evidence="9">
    <location>
        <begin position="235"/>
        <end position="539"/>
    </location>
</feature>
<dbReference type="Gene3D" id="1.20.120.1750">
    <property type="match status" value="1"/>
</dbReference>
<keyword evidence="2" id="KW-0808">Transferase</keyword>
<keyword evidence="5" id="KW-0863">Zinc-finger</keyword>
<proteinExistence type="predicted"/>
<dbReference type="Pfam" id="PF26200">
    <property type="entry name" value="Rcat_RNF216"/>
    <property type="match status" value="1"/>
</dbReference>
<protein>
    <recommendedName>
        <fullName evidence="9">RING-type domain-containing protein</fullName>
    </recommendedName>
</protein>
<dbReference type="PROSITE" id="PS51873">
    <property type="entry name" value="TRIAD"/>
    <property type="match status" value="1"/>
</dbReference>